<accession>A0A9W9VYR2</accession>
<sequence>MDDIEMFRSLVEEASHSPEHSEEWTKALQGCPDAWIAVLIPSLQNVTSLRLRYHCSPTYSMPMVARAAVGEKPFDLNPVFQKLEDVMIIMQDDNKASYRMDDLLPFFSFPAMRSFTGNAINEENSWTYQGYPKQAPGTSGIKNLRFGHWSRCNGENGFLGFVKLCQALESFDFQHDDQAIWGESYYPFRPGAFYASLSTQKHSLRVIRLNNRGQHPWYFDADDFDEGFELGTFGSMMDFHQLRELQIPWATLLQVDSREKPTVRASDILPASLEHLHLADCREQDFSVIIEVLRDILKHREKRFANLKILEVQPKQLYRKPPGNYVLWVDCVGVPQSTIDTYASVEIECQEKGIEFRFNKNGKHRIPGPH</sequence>
<gene>
    <name evidence="2" type="ORF">N7509_007195</name>
</gene>
<proteinExistence type="predicted"/>
<evidence type="ECO:0000259" key="1">
    <source>
        <dbReference type="Pfam" id="PF24969"/>
    </source>
</evidence>
<dbReference type="InterPro" id="IPR056867">
    <property type="entry name" value="LRR_15"/>
</dbReference>
<feature type="domain" description="Leucine-rich repeat" evidence="1">
    <location>
        <begin position="20"/>
        <end position="308"/>
    </location>
</feature>
<reference evidence="2" key="1">
    <citation type="submission" date="2022-12" db="EMBL/GenBank/DDBJ databases">
        <authorList>
            <person name="Petersen C."/>
        </authorList>
    </citation>
    <scope>NUCLEOTIDE SEQUENCE</scope>
    <source>
        <strain evidence="2">IBT 29677</strain>
    </source>
</reference>
<reference evidence="2" key="2">
    <citation type="journal article" date="2023" name="IMA Fungus">
        <title>Comparative genomic study of the Penicillium genus elucidates a diverse pangenome and 15 lateral gene transfer events.</title>
        <authorList>
            <person name="Petersen C."/>
            <person name="Sorensen T."/>
            <person name="Nielsen M.R."/>
            <person name="Sondergaard T.E."/>
            <person name="Sorensen J.L."/>
            <person name="Fitzpatrick D.A."/>
            <person name="Frisvad J.C."/>
            <person name="Nielsen K.L."/>
        </authorList>
    </citation>
    <scope>NUCLEOTIDE SEQUENCE</scope>
    <source>
        <strain evidence="2">IBT 29677</strain>
    </source>
</reference>
<dbReference type="GeneID" id="81370812"/>
<evidence type="ECO:0000313" key="2">
    <source>
        <dbReference type="EMBL" id="KAJ5391705.1"/>
    </source>
</evidence>
<dbReference type="AlphaFoldDB" id="A0A9W9VYR2"/>
<evidence type="ECO:0000313" key="3">
    <source>
        <dbReference type="Proteomes" id="UP001147747"/>
    </source>
</evidence>
<protein>
    <recommendedName>
        <fullName evidence="1">Leucine-rich repeat domain-containing protein</fullName>
    </recommendedName>
</protein>
<dbReference type="Pfam" id="PF24969">
    <property type="entry name" value="LRR_15"/>
    <property type="match status" value="1"/>
</dbReference>
<name>A0A9W9VYR2_9EURO</name>
<organism evidence="2 3">
    <name type="scientific">Penicillium cosmopolitanum</name>
    <dbReference type="NCBI Taxonomy" id="1131564"/>
    <lineage>
        <taxon>Eukaryota</taxon>
        <taxon>Fungi</taxon>
        <taxon>Dikarya</taxon>
        <taxon>Ascomycota</taxon>
        <taxon>Pezizomycotina</taxon>
        <taxon>Eurotiomycetes</taxon>
        <taxon>Eurotiomycetidae</taxon>
        <taxon>Eurotiales</taxon>
        <taxon>Aspergillaceae</taxon>
        <taxon>Penicillium</taxon>
    </lineage>
</organism>
<dbReference type="Proteomes" id="UP001147747">
    <property type="component" value="Unassembled WGS sequence"/>
</dbReference>
<dbReference type="OrthoDB" id="5130616at2759"/>
<keyword evidence="3" id="KW-1185">Reference proteome</keyword>
<comment type="caution">
    <text evidence="2">The sequence shown here is derived from an EMBL/GenBank/DDBJ whole genome shotgun (WGS) entry which is preliminary data.</text>
</comment>
<dbReference type="RefSeq" id="XP_056487383.1">
    <property type="nucleotide sequence ID" value="XM_056631832.1"/>
</dbReference>
<dbReference type="EMBL" id="JAPZBU010000008">
    <property type="protein sequence ID" value="KAJ5391705.1"/>
    <property type="molecule type" value="Genomic_DNA"/>
</dbReference>